<dbReference type="InterPro" id="IPR042525">
    <property type="entry name" value="Rad52_Rad59_Rad22_sf"/>
</dbReference>
<evidence type="ECO:0000313" key="6">
    <source>
        <dbReference type="EMBL" id="GMI41004.1"/>
    </source>
</evidence>
<feature type="region of interest" description="Disordered" evidence="5">
    <location>
        <begin position="222"/>
        <end position="253"/>
    </location>
</feature>
<dbReference type="GO" id="GO:0005634">
    <property type="term" value="C:nucleus"/>
    <property type="evidence" value="ECO:0007669"/>
    <property type="project" value="TreeGrafter"/>
</dbReference>
<evidence type="ECO:0000256" key="5">
    <source>
        <dbReference type="SAM" id="MobiDB-lite"/>
    </source>
</evidence>
<dbReference type="Pfam" id="PF04098">
    <property type="entry name" value="Rad52_Rad22"/>
    <property type="match status" value="1"/>
</dbReference>
<gene>
    <name evidence="6" type="ORF">TrCOL_g10572</name>
</gene>
<dbReference type="Proteomes" id="UP001165065">
    <property type="component" value="Unassembled WGS sequence"/>
</dbReference>
<dbReference type="InterPro" id="IPR007232">
    <property type="entry name" value="Rad52_Rad59_Rad22"/>
</dbReference>
<name>A0A9W7GBH7_9STRA</name>
<evidence type="ECO:0000256" key="3">
    <source>
        <dbReference type="ARBA" id="ARBA00023172"/>
    </source>
</evidence>
<evidence type="ECO:0000313" key="7">
    <source>
        <dbReference type="Proteomes" id="UP001165065"/>
    </source>
</evidence>
<evidence type="ECO:0000256" key="4">
    <source>
        <dbReference type="ARBA" id="ARBA00023204"/>
    </source>
</evidence>
<feature type="region of interest" description="Disordered" evidence="5">
    <location>
        <begin position="1"/>
        <end position="30"/>
    </location>
</feature>
<evidence type="ECO:0000256" key="1">
    <source>
        <dbReference type="ARBA" id="ARBA00006638"/>
    </source>
</evidence>
<evidence type="ECO:0000256" key="2">
    <source>
        <dbReference type="ARBA" id="ARBA00022763"/>
    </source>
</evidence>
<dbReference type="Gene3D" id="3.30.390.80">
    <property type="entry name" value="DNA repair protein Rad52/59/22"/>
    <property type="match status" value="1"/>
</dbReference>
<organism evidence="6 7">
    <name type="scientific">Triparma columacea</name>
    <dbReference type="NCBI Taxonomy" id="722753"/>
    <lineage>
        <taxon>Eukaryota</taxon>
        <taxon>Sar</taxon>
        <taxon>Stramenopiles</taxon>
        <taxon>Ochrophyta</taxon>
        <taxon>Bolidophyceae</taxon>
        <taxon>Parmales</taxon>
        <taxon>Triparmaceae</taxon>
        <taxon>Triparma</taxon>
    </lineage>
</organism>
<proteinExistence type="inferred from homology"/>
<dbReference type="GO" id="GO:0000724">
    <property type="term" value="P:double-strand break repair via homologous recombination"/>
    <property type="evidence" value="ECO:0007669"/>
    <property type="project" value="TreeGrafter"/>
</dbReference>
<protein>
    <submittedName>
        <fullName evidence="6">Uncharacterized protein</fullName>
    </submittedName>
</protein>
<dbReference type="SUPFAM" id="SSF54768">
    <property type="entry name" value="dsRNA-binding domain-like"/>
    <property type="match status" value="1"/>
</dbReference>
<comment type="caution">
    <text evidence="6">The sequence shown here is derived from an EMBL/GenBank/DDBJ whole genome shotgun (WGS) entry which is preliminary data.</text>
</comment>
<feature type="compositionally biased region" description="Low complexity" evidence="5">
    <location>
        <begin position="20"/>
        <end position="30"/>
    </location>
</feature>
<dbReference type="PANTHER" id="PTHR12132:SF1">
    <property type="entry name" value="DNA REPAIR PROTEIN RAD52 HOMOLOG"/>
    <property type="match status" value="1"/>
</dbReference>
<dbReference type="OrthoDB" id="206565at2759"/>
<dbReference type="AlphaFoldDB" id="A0A9W7GBH7"/>
<comment type="similarity">
    <text evidence="1">Belongs to the RAD52 family.</text>
</comment>
<dbReference type="GO" id="GO:0045002">
    <property type="term" value="P:double-strand break repair via single-strand annealing"/>
    <property type="evidence" value="ECO:0007669"/>
    <property type="project" value="TreeGrafter"/>
</dbReference>
<dbReference type="GO" id="GO:0006312">
    <property type="term" value="P:mitotic recombination"/>
    <property type="evidence" value="ECO:0007669"/>
    <property type="project" value="TreeGrafter"/>
</dbReference>
<feature type="region of interest" description="Disordered" evidence="5">
    <location>
        <begin position="374"/>
        <end position="405"/>
    </location>
</feature>
<feature type="compositionally biased region" description="Basic and acidic residues" evidence="5">
    <location>
        <begin position="233"/>
        <end position="248"/>
    </location>
</feature>
<sequence>MDTSCDYDASFGSHPPPRQPSISQSSVRRQAQDELSSNSSLLLMLVQQQQQQINTLTRELASLKELVSLGGAGGGKRGWTAKELSKIKAELNVPPIKKQIKSRIGQGQKWYEYLTGSVVIQNLNTVFGVDGWSEEFKDIDLKQIYGPSTDPTGKGHYFMSCMATCVITLKDGTTRMDIGEGDGIMGNLHECVCKAKKQAFTDALKRAARKYGEFLGLGMAEDDGGKRNAPVSDAERQEQVRKKRELEKASMLSQSDEVDTSVSILDASVNASSVNASMVSTSAPFSHVPNQQLLTPPKPGLASGFNLPSSASSAKPVAQAGGGAMYQSQNAAWAANVGAPPPLPPYAVSSHGKPVAAQAAFVQTTVGQMAAARANTTQSAGGTGGGGGVKRPAATAPSNPYAKKR</sequence>
<keyword evidence="3" id="KW-0233">DNA recombination</keyword>
<dbReference type="EMBL" id="BRYA01000141">
    <property type="protein sequence ID" value="GMI41004.1"/>
    <property type="molecule type" value="Genomic_DNA"/>
</dbReference>
<dbReference type="InterPro" id="IPR041247">
    <property type="entry name" value="Rad52_fam"/>
</dbReference>
<keyword evidence="4" id="KW-0234">DNA repair</keyword>
<dbReference type="PANTHER" id="PTHR12132">
    <property type="entry name" value="DNA REPAIR AND RECOMBINATION PROTEIN RAD52, RAD59"/>
    <property type="match status" value="1"/>
</dbReference>
<keyword evidence="7" id="KW-1185">Reference proteome</keyword>
<accession>A0A9W7GBH7</accession>
<reference evidence="7" key="1">
    <citation type="journal article" date="2023" name="Commun. Biol.">
        <title>Genome analysis of Parmales, the sister group of diatoms, reveals the evolutionary specialization of diatoms from phago-mixotrophs to photoautotrophs.</title>
        <authorList>
            <person name="Ban H."/>
            <person name="Sato S."/>
            <person name="Yoshikawa S."/>
            <person name="Yamada K."/>
            <person name="Nakamura Y."/>
            <person name="Ichinomiya M."/>
            <person name="Sato N."/>
            <person name="Blanc-Mathieu R."/>
            <person name="Endo H."/>
            <person name="Kuwata A."/>
            <person name="Ogata H."/>
        </authorList>
    </citation>
    <scope>NUCLEOTIDE SEQUENCE [LARGE SCALE GENOMIC DNA]</scope>
</reference>
<keyword evidence="2" id="KW-0227">DNA damage</keyword>